<protein>
    <submittedName>
        <fullName evidence="12">Zinc transporter</fullName>
    </submittedName>
</protein>
<evidence type="ECO:0000256" key="4">
    <source>
        <dbReference type="ARBA" id="ARBA00022475"/>
    </source>
</evidence>
<keyword evidence="10 11" id="KW-0472">Membrane</keyword>
<dbReference type="PANTHER" id="PTHR46494:SF3">
    <property type="entry name" value="ZINC TRANSPORT PROTEIN ZNTB"/>
    <property type="match status" value="1"/>
</dbReference>
<keyword evidence="6 11" id="KW-0812">Transmembrane</keyword>
<evidence type="ECO:0000256" key="7">
    <source>
        <dbReference type="ARBA" id="ARBA00022833"/>
    </source>
</evidence>
<evidence type="ECO:0000256" key="1">
    <source>
        <dbReference type="ARBA" id="ARBA00004651"/>
    </source>
</evidence>
<evidence type="ECO:0000313" key="13">
    <source>
        <dbReference type="Proteomes" id="UP000198635"/>
    </source>
</evidence>
<dbReference type="Gene3D" id="1.20.58.340">
    <property type="entry name" value="Magnesium transport protein CorA, transmembrane region"/>
    <property type="match status" value="2"/>
</dbReference>
<comment type="subcellular location">
    <subcellularLocation>
        <location evidence="1">Cell membrane</location>
        <topology evidence="1">Multi-pass membrane protein</topology>
    </subcellularLocation>
</comment>
<dbReference type="CDD" id="cd12833">
    <property type="entry name" value="ZntB-like_1"/>
    <property type="match status" value="1"/>
</dbReference>
<dbReference type="PANTHER" id="PTHR46494">
    <property type="entry name" value="CORA FAMILY METAL ION TRANSPORTER (EUROFUNG)"/>
    <property type="match status" value="1"/>
</dbReference>
<dbReference type="AlphaFoldDB" id="A0A1I3ZSC0"/>
<evidence type="ECO:0000256" key="2">
    <source>
        <dbReference type="ARBA" id="ARBA00009765"/>
    </source>
</evidence>
<evidence type="ECO:0000256" key="11">
    <source>
        <dbReference type="SAM" id="Phobius"/>
    </source>
</evidence>
<reference evidence="13" key="1">
    <citation type="submission" date="2016-10" db="EMBL/GenBank/DDBJ databases">
        <authorList>
            <person name="Varghese N."/>
            <person name="Submissions S."/>
        </authorList>
    </citation>
    <scope>NUCLEOTIDE SEQUENCE [LARGE SCALE GENOMIC DNA]</scope>
    <source>
        <strain evidence="13">DSM 5918</strain>
    </source>
</reference>
<keyword evidence="13" id="KW-1185">Reference proteome</keyword>
<dbReference type="GO" id="GO:0015095">
    <property type="term" value="F:magnesium ion transmembrane transporter activity"/>
    <property type="evidence" value="ECO:0007669"/>
    <property type="project" value="TreeGrafter"/>
</dbReference>
<dbReference type="GO" id="GO:0015087">
    <property type="term" value="F:cobalt ion transmembrane transporter activity"/>
    <property type="evidence" value="ECO:0007669"/>
    <property type="project" value="TreeGrafter"/>
</dbReference>
<evidence type="ECO:0000256" key="5">
    <source>
        <dbReference type="ARBA" id="ARBA00022519"/>
    </source>
</evidence>
<dbReference type="GO" id="GO:0000287">
    <property type="term" value="F:magnesium ion binding"/>
    <property type="evidence" value="ECO:0007669"/>
    <property type="project" value="TreeGrafter"/>
</dbReference>
<sequence>MTTPDSLPLSAFRILDGRGHGARQAWVPGQDVPRSEGLAWFHLNYADPETRDWLLHSELLSIPVAESLLDEETRPRVLHHGEGLLLTLRGVNLNPGAEPEDMVSIRLWIEDGRIISTRKRRLKSVEAIQARLEAGHGPRSSGEFLVMLLALMTGNIGEVIEALEDNMAEVEERIVEHKDARARESLADLRRQAIALRRYLAPQREALSRLTTEQVPWMSPDDHFRIRETTDELIRHIEDLDAVRERAALAHEEFVNHASEQLNRRMFMLSVVTVIFLPLGFLTGLFGINVGGIPGSGSPWGFAAFCLGVALAGAGIFLIFKRSRWL</sequence>
<dbReference type="OrthoDB" id="9803484at2"/>
<dbReference type="RefSeq" id="WP_092379226.1">
    <property type="nucleotide sequence ID" value="NZ_FORX01000026.1"/>
</dbReference>
<name>A0A1I3ZSC0_9BACT</name>
<dbReference type="GO" id="GO:0005886">
    <property type="term" value="C:plasma membrane"/>
    <property type="evidence" value="ECO:0007669"/>
    <property type="project" value="UniProtKB-SubCell"/>
</dbReference>
<proteinExistence type="inferred from homology"/>
<feature type="transmembrane region" description="Helical" evidence="11">
    <location>
        <begin position="266"/>
        <end position="288"/>
    </location>
</feature>
<dbReference type="InterPro" id="IPR002523">
    <property type="entry name" value="MgTranspt_CorA/ZnTranspt_ZntB"/>
</dbReference>
<evidence type="ECO:0000313" key="12">
    <source>
        <dbReference type="EMBL" id="SFK46581.1"/>
    </source>
</evidence>
<accession>A0A1I3ZSC0</accession>
<dbReference type="Gene3D" id="3.30.460.20">
    <property type="entry name" value="CorA soluble domain-like"/>
    <property type="match status" value="1"/>
</dbReference>
<dbReference type="NCBIfam" id="NF007092">
    <property type="entry name" value="PRK09546.1"/>
    <property type="match status" value="1"/>
</dbReference>
<dbReference type="InterPro" id="IPR045863">
    <property type="entry name" value="CorA_TM1_TM2"/>
</dbReference>
<feature type="transmembrane region" description="Helical" evidence="11">
    <location>
        <begin position="300"/>
        <end position="320"/>
    </location>
</feature>
<keyword evidence="5" id="KW-0997">Cell inner membrane</keyword>
<evidence type="ECO:0000256" key="3">
    <source>
        <dbReference type="ARBA" id="ARBA00022448"/>
    </source>
</evidence>
<organism evidence="12 13">
    <name type="scientific">Desulfomicrobium apsheronum</name>
    <dbReference type="NCBI Taxonomy" id="52560"/>
    <lineage>
        <taxon>Bacteria</taxon>
        <taxon>Pseudomonadati</taxon>
        <taxon>Thermodesulfobacteriota</taxon>
        <taxon>Desulfovibrionia</taxon>
        <taxon>Desulfovibrionales</taxon>
        <taxon>Desulfomicrobiaceae</taxon>
        <taxon>Desulfomicrobium</taxon>
    </lineage>
</organism>
<dbReference type="Proteomes" id="UP000198635">
    <property type="component" value="Unassembled WGS sequence"/>
</dbReference>
<keyword evidence="8 11" id="KW-1133">Transmembrane helix</keyword>
<keyword evidence="9" id="KW-0406">Ion transport</keyword>
<evidence type="ECO:0000256" key="10">
    <source>
        <dbReference type="ARBA" id="ARBA00023136"/>
    </source>
</evidence>
<keyword evidence="7" id="KW-0862">Zinc</keyword>
<dbReference type="Pfam" id="PF01544">
    <property type="entry name" value="CorA"/>
    <property type="match status" value="1"/>
</dbReference>
<dbReference type="STRING" id="52560.SAMN04488082_12634"/>
<dbReference type="GO" id="GO:0050897">
    <property type="term" value="F:cobalt ion binding"/>
    <property type="evidence" value="ECO:0007669"/>
    <property type="project" value="TreeGrafter"/>
</dbReference>
<dbReference type="SUPFAM" id="SSF143865">
    <property type="entry name" value="CorA soluble domain-like"/>
    <property type="match status" value="1"/>
</dbReference>
<evidence type="ECO:0000256" key="6">
    <source>
        <dbReference type="ARBA" id="ARBA00022692"/>
    </source>
</evidence>
<evidence type="ECO:0000256" key="9">
    <source>
        <dbReference type="ARBA" id="ARBA00023065"/>
    </source>
</evidence>
<keyword evidence="3" id="KW-0813">Transport</keyword>
<dbReference type="InterPro" id="IPR045861">
    <property type="entry name" value="CorA_cytoplasmic_dom"/>
</dbReference>
<evidence type="ECO:0000256" key="8">
    <source>
        <dbReference type="ARBA" id="ARBA00022989"/>
    </source>
</evidence>
<gene>
    <name evidence="12" type="ORF">SAMN04488082_12634</name>
</gene>
<keyword evidence="4" id="KW-1003">Cell membrane</keyword>
<dbReference type="EMBL" id="FORX01000026">
    <property type="protein sequence ID" value="SFK46581.1"/>
    <property type="molecule type" value="Genomic_DNA"/>
</dbReference>
<dbReference type="SUPFAM" id="SSF144083">
    <property type="entry name" value="Magnesium transport protein CorA, transmembrane region"/>
    <property type="match status" value="1"/>
</dbReference>
<comment type="similarity">
    <text evidence="2">Belongs to the CorA metal ion transporter (MIT) (TC 1.A.35) family.</text>
</comment>